<feature type="region of interest" description="Disordered" evidence="1">
    <location>
        <begin position="1"/>
        <end position="20"/>
    </location>
</feature>
<evidence type="ECO:0000313" key="2">
    <source>
        <dbReference type="Proteomes" id="UP001515500"/>
    </source>
</evidence>
<dbReference type="AlphaFoldDB" id="A0AB40C6Q8"/>
<feature type="region of interest" description="Disordered" evidence="1">
    <location>
        <begin position="43"/>
        <end position="78"/>
    </location>
</feature>
<accession>A0AB40C6Q8</accession>
<name>A0AB40C6Q8_DIOCR</name>
<organism evidence="2 3">
    <name type="scientific">Dioscorea cayennensis subsp. rotundata</name>
    <name type="common">White Guinea yam</name>
    <name type="synonym">Dioscorea rotundata</name>
    <dbReference type="NCBI Taxonomy" id="55577"/>
    <lineage>
        <taxon>Eukaryota</taxon>
        <taxon>Viridiplantae</taxon>
        <taxon>Streptophyta</taxon>
        <taxon>Embryophyta</taxon>
        <taxon>Tracheophyta</taxon>
        <taxon>Spermatophyta</taxon>
        <taxon>Magnoliopsida</taxon>
        <taxon>Liliopsida</taxon>
        <taxon>Dioscoreales</taxon>
        <taxon>Dioscoreaceae</taxon>
        <taxon>Dioscorea</taxon>
    </lineage>
</organism>
<gene>
    <name evidence="3" type="primary">LOC120272676</name>
</gene>
<dbReference type="GeneID" id="120272676"/>
<protein>
    <submittedName>
        <fullName evidence="3">Uncharacterized protein LOC120272676 isoform X1</fullName>
    </submittedName>
</protein>
<sequence>MKSGGNEDGSWKTEMEKEGASFMASAKETWLNIRARIIGQIQKAKAKNEKEASEADLQTAKMQVQAADEAEEKKKQLN</sequence>
<evidence type="ECO:0000313" key="3">
    <source>
        <dbReference type="RefSeq" id="XP_039135486.1"/>
    </source>
</evidence>
<reference evidence="3" key="1">
    <citation type="submission" date="2025-08" db="UniProtKB">
        <authorList>
            <consortium name="RefSeq"/>
        </authorList>
    </citation>
    <scope>IDENTIFICATION</scope>
</reference>
<feature type="compositionally biased region" description="Basic and acidic residues" evidence="1">
    <location>
        <begin position="9"/>
        <end position="19"/>
    </location>
</feature>
<dbReference type="RefSeq" id="XP_039135486.1">
    <property type="nucleotide sequence ID" value="XM_039279552.1"/>
</dbReference>
<proteinExistence type="predicted"/>
<evidence type="ECO:0000256" key="1">
    <source>
        <dbReference type="SAM" id="MobiDB-lite"/>
    </source>
</evidence>
<keyword evidence="2" id="KW-1185">Reference proteome</keyword>
<dbReference type="Proteomes" id="UP001515500">
    <property type="component" value="Chromosome 11"/>
</dbReference>